<reference evidence="11" key="2">
    <citation type="submission" date="2024-01" db="EMBL/GenBank/DDBJ databases">
        <title>Comparative genomics of Cryptococcus and Kwoniella reveals pathogenesis evolution and contrasting modes of karyotype evolution via chromosome fusion or intercentromeric recombination.</title>
        <authorList>
            <person name="Coelho M.A."/>
            <person name="David-Palma M."/>
            <person name="Shea T."/>
            <person name="Bowers K."/>
            <person name="McGinley-Smith S."/>
            <person name="Mohammad A.W."/>
            <person name="Gnirke A."/>
            <person name="Yurkov A.M."/>
            <person name="Nowrousian M."/>
            <person name="Sun S."/>
            <person name="Cuomo C.A."/>
            <person name="Heitman J."/>
        </authorList>
    </citation>
    <scope>NUCLEOTIDE SEQUENCE</scope>
    <source>
        <strain evidence="11">CBS 12478</strain>
    </source>
</reference>
<dbReference type="GeneID" id="43585570"/>
<feature type="transmembrane region" description="Helical" evidence="10">
    <location>
        <begin position="481"/>
        <end position="502"/>
    </location>
</feature>
<feature type="transmembrane region" description="Helical" evidence="10">
    <location>
        <begin position="522"/>
        <end position="541"/>
    </location>
</feature>
<evidence type="ECO:0000256" key="1">
    <source>
        <dbReference type="ARBA" id="ARBA00004141"/>
    </source>
</evidence>
<evidence type="ECO:0000313" key="11">
    <source>
        <dbReference type="EMBL" id="WWD18625.1"/>
    </source>
</evidence>
<evidence type="ECO:0000256" key="2">
    <source>
        <dbReference type="ARBA" id="ARBA00008974"/>
    </source>
</evidence>
<feature type="transmembrane region" description="Helical" evidence="10">
    <location>
        <begin position="439"/>
        <end position="460"/>
    </location>
</feature>
<dbReference type="InterPro" id="IPR001248">
    <property type="entry name" value="Pur-cyt_permease"/>
</dbReference>
<feature type="transmembrane region" description="Helical" evidence="10">
    <location>
        <begin position="111"/>
        <end position="133"/>
    </location>
</feature>
<evidence type="ECO:0000256" key="8">
    <source>
        <dbReference type="PIRNR" id="PIRNR002744"/>
    </source>
</evidence>
<evidence type="ECO:0008006" key="13">
    <source>
        <dbReference type="Google" id="ProtNLM"/>
    </source>
</evidence>
<keyword evidence="12" id="KW-1185">Reference proteome</keyword>
<evidence type="ECO:0000256" key="4">
    <source>
        <dbReference type="ARBA" id="ARBA00022553"/>
    </source>
</evidence>
<reference evidence="11" key="1">
    <citation type="submission" date="2017-08" db="EMBL/GenBank/DDBJ databases">
        <authorList>
            <person name="Cuomo C."/>
            <person name="Billmyre B."/>
            <person name="Heitman J."/>
        </authorList>
    </citation>
    <scope>NUCLEOTIDE SEQUENCE</scope>
    <source>
        <strain evidence="11">CBS 12478</strain>
    </source>
</reference>
<feature type="transmembrane region" description="Helical" evidence="10">
    <location>
        <begin position="222"/>
        <end position="240"/>
    </location>
</feature>
<dbReference type="GO" id="GO:0005886">
    <property type="term" value="C:plasma membrane"/>
    <property type="evidence" value="ECO:0007669"/>
    <property type="project" value="TreeGrafter"/>
</dbReference>
<dbReference type="GO" id="GO:0015851">
    <property type="term" value="P:nucleobase transport"/>
    <property type="evidence" value="ECO:0007669"/>
    <property type="project" value="UniProtKB-ARBA"/>
</dbReference>
<dbReference type="Pfam" id="PF02133">
    <property type="entry name" value="Transp_cyt_pur"/>
    <property type="match status" value="1"/>
</dbReference>
<dbReference type="EMBL" id="CP144055">
    <property type="protein sequence ID" value="WWD18625.1"/>
    <property type="molecule type" value="Genomic_DNA"/>
</dbReference>
<evidence type="ECO:0000256" key="5">
    <source>
        <dbReference type="ARBA" id="ARBA00022692"/>
    </source>
</evidence>
<dbReference type="GO" id="GO:0000329">
    <property type="term" value="C:fungal-type vacuole membrane"/>
    <property type="evidence" value="ECO:0007669"/>
    <property type="project" value="TreeGrafter"/>
</dbReference>
<dbReference type="RefSeq" id="XP_031864356.2">
    <property type="nucleotide sequence ID" value="XM_032001466.2"/>
</dbReference>
<feature type="region of interest" description="Disordered" evidence="9">
    <location>
        <begin position="24"/>
        <end position="65"/>
    </location>
</feature>
<feature type="transmembrane region" description="Helical" evidence="10">
    <location>
        <begin position="320"/>
        <end position="345"/>
    </location>
</feature>
<evidence type="ECO:0000256" key="10">
    <source>
        <dbReference type="SAM" id="Phobius"/>
    </source>
</evidence>
<organism evidence="11 12">
    <name type="scientific">Kwoniella shandongensis</name>
    <dbReference type="NCBI Taxonomy" id="1734106"/>
    <lineage>
        <taxon>Eukaryota</taxon>
        <taxon>Fungi</taxon>
        <taxon>Dikarya</taxon>
        <taxon>Basidiomycota</taxon>
        <taxon>Agaricomycotina</taxon>
        <taxon>Tremellomycetes</taxon>
        <taxon>Tremellales</taxon>
        <taxon>Cryptococcaceae</taxon>
        <taxon>Kwoniella</taxon>
    </lineage>
</organism>
<evidence type="ECO:0000256" key="3">
    <source>
        <dbReference type="ARBA" id="ARBA00022448"/>
    </source>
</evidence>
<dbReference type="InterPro" id="IPR026030">
    <property type="entry name" value="Pur-cyt_permease_Fcy2/21/22"/>
</dbReference>
<feature type="transmembrane region" description="Helical" evidence="10">
    <location>
        <begin position="247"/>
        <end position="267"/>
    </location>
</feature>
<keyword evidence="7 8" id="KW-0472">Membrane</keyword>
<sequence length="548" mass="59626">MFAIASTTSNSLIITMSDNKDLEWAGESSSSTTNRPIDSSLDYQPPSSLEHGHEKEPTVAVRQDEDESAIVQKGPVFRFFARMFDMGVEARGIERVPEDERDGKHTIGLLLLWWSVNMVVSTVPIGLLAQAYFTLTFQMATTAIVVFTAIGAGCSAFIATLGPKTGLRTMVISRYSMGYVGGSIFALLNIITQLGFSTTAVILGGQTLTNVSNGKLPLEASIVIVGLLALVLCFVGYNAVHQWERYAWILLFIIYCCIWGLAGHRGFDIHAQKPLQDTGKAFAGDFLSFGGIVFSSAAGWAPIAADFNCRLPATIRPAKVFILTWFGLMVPLLFIEIMSAALMTVPAYAAAFEEGDAGGVLSEVFAPWGGGGKFILVILSFSIICNCTPNTYSCALSIQALFPPFQKVPRALWAVLSFVIYTVAAVAGREHFSEVLSNFLAILGYWIAFFIVVVAEEHFIFRRYIIPGGYDLEIYDSIRSLPIGAAGIFSCLCGAGLAVVSMAQTWYIGPLGQVFGEYGGDLGFEMSAATTAIVYPPLRYIEYRYFKR</sequence>
<dbReference type="PANTHER" id="PTHR31806:SF1">
    <property type="entry name" value="PURINE-CYTOSINE PERMEASE FCY2-RELATED"/>
    <property type="match status" value="1"/>
</dbReference>
<dbReference type="AlphaFoldDB" id="A0AAJ8MWI4"/>
<dbReference type="Gene3D" id="1.10.4160.10">
    <property type="entry name" value="Hydantoin permease"/>
    <property type="match status" value="1"/>
</dbReference>
<dbReference type="PANTHER" id="PTHR31806">
    <property type="entry name" value="PURINE-CYTOSINE PERMEASE FCY2-RELATED"/>
    <property type="match status" value="1"/>
</dbReference>
<evidence type="ECO:0000256" key="7">
    <source>
        <dbReference type="ARBA" id="ARBA00023136"/>
    </source>
</evidence>
<feature type="transmembrane region" description="Helical" evidence="10">
    <location>
        <begin position="139"/>
        <end position="159"/>
    </location>
</feature>
<name>A0AAJ8MWI4_9TREE</name>
<gene>
    <name evidence="11" type="ORF">CI109_103078</name>
</gene>
<dbReference type="FunFam" id="1.10.4160.10:FF:000002">
    <property type="entry name" value="Purine-cytosine permease fcyB"/>
    <property type="match status" value="1"/>
</dbReference>
<keyword evidence="3 8" id="KW-0813">Transport</keyword>
<feature type="transmembrane region" description="Helical" evidence="10">
    <location>
        <begin position="287"/>
        <end position="308"/>
    </location>
</feature>
<evidence type="ECO:0000256" key="6">
    <source>
        <dbReference type="ARBA" id="ARBA00022989"/>
    </source>
</evidence>
<comment type="subcellular location">
    <subcellularLocation>
        <location evidence="1">Membrane</location>
        <topology evidence="1">Multi-pass membrane protein</topology>
    </subcellularLocation>
</comment>
<dbReference type="Proteomes" id="UP000322225">
    <property type="component" value="Chromosome 5"/>
</dbReference>
<feature type="transmembrane region" description="Helical" evidence="10">
    <location>
        <begin position="365"/>
        <end position="387"/>
    </location>
</feature>
<feature type="transmembrane region" description="Helical" evidence="10">
    <location>
        <begin position="408"/>
        <end position="427"/>
    </location>
</feature>
<protein>
    <recommendedName>
        <fullName evidence="13">NCS1 nucleoside transporter</fullName>
    </recommendedName>
</protein>
<keyword evidence="4" id="KW-0597">Phosphoprotein</keyword>
<dbReference type="GO" id="GO:0022857">
    <property type="term" value="F:transmembrane transporter activity"/>
    <property type="evidence" value="ECO:0007669"/>
    <property type="project" value="InterPro"/>
</dbReference>
<feature type="compositionally biased region" description="Polar residues" evidence="9">
    <location>
        <begin position="27"/>
        <end position="47"/>
    </location>
</feature>
<proteinExistence type="inferred from homology"/>
<dbReference type="KEGG" id="ksn:43585570"/>
<dbReference type="PIRSF" id="PIRSF002744">
    <property type="entry name" value="Pur-cyt_permease"/>
    <property type="match status" value="1"/>
</dbReference>
<feature type="transmembrane region" description="Helical" evidence="10">
    <location>
        <begin position="179"/>
        <end position="202"/>
    </location>
</feature>
<comment type="similarity">
    <text evidence="2 8">Belongs to the purine-cytosine permease (2.A.39) family.</text>
</comment>
<keyword evidence="6 10" id="KW-1133">Transmembrane helix</keyword>
<keyword evidence="5 10" id="KW-0812">Transmembrane</keyword>
<evidence type="ECO:0000256" key="9">
    <source>
        <dbReference type="SAM" id="MobiDB-lite"/>
    </source>
</evidence>
<evidence type="ECO:0000313" key="12">
    <source>
        <dbReference type="Proteomes" id="UP000322225"/>
    </source>
</evidence>
<accession>A0AAJ8MWI4</accession>